<dbReference type="EMBL" id="JAHBMH010000073">
    <property type="protein sequence ID" value="KAK1933238.1"/>
    <property type="molecule type" value="Genomic_DNA"/>
</dbReference>
<dbReference type="AlphaFoldDB" id="A0AAD9G7F4"/>
<keyword evidence="3" id="KW-0547">Nucleotide-binding</keyword>
<dbReference type="Proteomes" id="UP001195914">
    <property type="component" value="Unassembled WGS sequence"/>
</dbReference>
<keyword evidence="4 8" id="KW-0418">Kinase</keyword>
<dbReference type="Pfam" id="PF03770">
    <property type="entry name" value="IPK"/>
    <property type="match status" value="1"/>
</dbReference>
<evidence type="ECO:0000313" key="9">
    <source>
        <dbReference type="EMBL" id="KAK1933238.1"/>
    </source>
</evidence>
<dbReference type="EC" id="2.7.-.-" evidence="8"/>
<dbReference type="PANTHER" id="PTHR12400">
    <property type="entry name" value="INOSITOL POLYPHOSPHATE KINASE"/>
    <property type="match status" value="1"/>
</dbReference>
<comment type="caution">
    <text evidence="9">The sequence shown here is derived from an EMBL/GenBank/DDBJ whole genome shotgun (WGS) entry which is preliminary data.</text>
</comment>
<dbReference type="GO" id="GO:0008440">
    <property type="term" value="F:inositol-1,4,5-trisphosphate 3-kinase activity"/>
    <property type="evidence" value="ECO:0007669"/>
    <property type="project" value="TreeGrafter"/>
</dbReference>
<gene>
    <name evidence="9" type="ORF">X943_002827</name>
</gene>
<dbReference type="Gene3D" id="3.30.470.160">
    <property type="entry name" value="Inositol polyphosphate kinase"/>
    <property type="match status" value="1"/>
</dbReference>
<dbReference type="GO" id="GO:0032958">
    <property type="term" value="P:inositol phosphate biosynthetic process"/>
    <property type="evidence" value="ECO:0007669"/>
    <property type="project" value="InterPro"/>
</dbReference>
<dbReference type="PANTHER" id="PTHR12400:SF51">
    <property type="entry name" value="INOSITOL POLYPHOSPHATE MULTIKINASE"/>
    <property type="match status" value="1"/>
</dbReference>
<evidence type="ECO:0000256" key="5">
    <source>
        <dbReference type="ARBA" id="ARBA00022840"/>
    </source>
</evidence>
<dbReference type="SUPFAM" id="SSF56104">
    <property type="entry name" value="SAICAR synthase-like"/>
    <property type="match status" value="1"/>
</dbReference>
<evidence type="ECO:0000256" key="6">
    <source>
        <dbReference type="ARBA" id="ARBA00036164"/>
    </source>
</evidence>
<dbReference type="GO" id="GO:0005524">
    <property type="term" value="F:ATP binding"/>
    <property type="evidence" value="ECO:0007669"/>
    <property type="project" value="UniProtKB-KW"/>
</dbReference>
<evidence type="ECO:0000256" key="4">
    <source>
        <dbReference type="ARBA" id="ARBA00022777"/>
    </source>
</evidence>
<dbReference type="GO" id="GO:0051765">
    <property type="term" value="F:inositol tetrakisphosphate kinase activity"/>
    <property type="evidence" value="ECO:0007669"/>
    <property type="project" value="TreeGrafter"/>
</dbReference>
<reference evidence="9" key="1">
    <citation type="journal article" date="2014" name="Nucleic Acids Res.">
        <title>The evolutionary dynamics of variant antigen genes in Babesia reveal a history of genomic innovation underlying host-parasite interaction.</title>
        <authorList>
            <person name="Jackson A.P."/>
            <person name="Otto T.D."/>
            <person name="Darby A."/>
            <person name="Ramaprasad A."/>
            <person name="Xia D."/>
            <person name="Echaide I.E."/>
            <person name="Farber M."/>
            <person name="Gahlot S."/>
            <person name="Gamble J."/>
            <person name="Gupta D."/>
            <person name="Gupta Y."/>
            <person name="Jackson L."/>
            <person name="Malandrin L."/>
            <person name="Malas T.B."/>
            <person name="Moussa E."/>
            <person name="Nair M."/>
            <person name="Reid A.J."/>
            <person name="Sanders M."/>
            <person name="Sharma J."/>
            <person name="Tracey A."/>
            <person name="Quail M.A."/>
            <person name="Weir W."/>
            <person name="Wastling J.M."/>
            <person name="Hall N."/>
            <person name="Willadsen P."/>
            <person name="Lingelbach K."/>
            <person name="Shiels B."/>
            <person name="Tait A."/>
            <person name="Berriman M."/>
            <person name="Allred D.R."/>
            <person name="Pain A."/>
        </authorList>
    </citation>
    <scope>NUCLEOTIDE SEQUENCE</scope>
    <source>
        <strain evidence="9">1802A</strain>
    </source>
</reference>
<evidence type="ECO:0000256" key="3">
    <source>
        <dbReference type="ARBA" id="ARBA00022741"/>
    </source>
</evidence>
<protein>
    <recommendedName>
        <fullName evidence="8">Kinase</fullName>
        <ecNumber evidence="8">2.7.-.-</ecNumber>
    </recommendedName>
</protein>
<name>A0AAD9G7F4_BABDI</name>
<dbReference type="InterPro" id="IPR038286">
    <property type="entry name" value="IPK_sf"/>
</dbReference>
<comment type="catalytic activity">
    <reaction evidence="7">
        <text>1D-myo-inositol 1,3,4,6-tetrakisphosphate + ATP = 1D-myo-inositol 1,3,4,5,6-pentakisphosphate + ADP + H(+)</text>
        <dbReference type="Rhea" id="RHEA:12717"/>
        <dbReference type="ChEBI" id="CHEBI:15378"/>
        <dbReference type="ChEBI" id="CHEBI:30616"/>
        <dbReference type="ChEBI" id="CHEBI:57660"/>
        <dbReference type="ChEBI" id="CHEBI:57733"/>
        <dbReference type="ChEBI" id="CHEBI:456216"/>
        <dbReference type="EC" id="2.7.1.140"/>
    </reaction>
</comment>
<evidence type="ECO:0000256" key="2">
    <source>
        <dbReference type="ARBA" id="ARBA00022679"/>
    </source>
</evidence>
<proteinExistence type="inferred from homology"/>
<sequence>MEAATGERHQLELVDSRHKKLSGTSLMLRDFECRYIYKIIPEYTTSEATFYAMVNGQEVFDTSRSYGYLKDTLKEPALLAELNVLPRFYGVVKVIQEECPLSYGEGSDGGGNEVNYYEGSTTTSYSTSIYTAIKLENVLYNYDQPAIIDIKLGVHNTLDNANYGGLSASRRIACVRRWQELKMRHKLEQNIHTGSKRLYNITANDLGLGDPFIDMTPTELDALLKSWRQKFVASQTTEDDLGFRICSICILSAGGPLEVSASQAKLLKREDTLSILNEVFSTLPEVRKRMMDVLVKLRTWIELQDELSFSATSLLATYDQKDPSRCTVNWVDFTHVESIRHSRFSVVNAIIQLFHHSQCSGPSNMIKGIDQLISICKNLD</sequence>
<evidence type="ECO:0000313" key="10">
    <source>
        <dbReference type="Proteomes" id="UP001195914"/>
    </source>
</evidence>
<dbReference type="GO" id="GO:0005634">
    <property type="term" value="C:nucleus"/>
    <property type="evidence" value="ECO:0007669"/>
    <property type="project" value="TreeGrafter"/>
</dbReference>
<evidence type="ECO:0000256" key="1">
    <source>
        <dbReference type="ARBA" id="ARBA00007374"/>
    </source>
</evidence>
<comment type="catalytic activity">
    <reaction evidence="6">
        <text>1D-myo-inositol 1,4,5-trisphosphate + 2 ATP = 1D-myo-inositol 1,3,4,5,6-pentakisphosphate + 2 ADP + 2 H(+)</text>
        <dbReference type="Rhea" id="RHEA:32359"/>
        <dbReference type="ChEBI" id="CHEBI:15378"/>
        <dbReference type="ChEBI" id="CHEBI:30616"/>
        <dbReference type="ChEBI" id="CHEBI:57733"/>
        <dbReference type="ChEBI" id="CHEBI:203600"/>
        <dbReference type="ChEBI" id="CHEBI:456216"/>
        <dbReference type="EC" id="2.7.1.151"/>
    </reaction>
</comment>
<accession>A0AAD9G7F4</accession>
<evidence type="ECO:0000256" key="7">
    <source>
        <dbReference type="ARBA" id="ARBA00036525"/>
    </source>
</evidence>
<dbReference type="InterPro" id="IPR005522">
    <property type="entry name" value="IPK"/>
</dbReference>
<evidence type="ECO:0000256" key="8">
    <source>
        <dbReference type="RuleBase" id="RU363090"/>
    </source>
</evidence>
<keyword evidence="2 8" id="KW-0808">Transferase</keyword>
<comment type="similarity">
    <text evidence="1 8">Belongs to the inositol phosphokinase (IPK) family.</text>
</comment>
<dbReference type="GO" id="GO:0005737">
    <property type="term" value="C:cytoplasm"/>
    <property type="evidence" value="ECO:0007669"/>
    <property type="project" value="TreeGrafter"/>
</dbReference>
<keyword evidence="5" id="KW-0067">ATP-binding</keyword>
<reference evidence="9" key="2">
    <citation type="submission" date="2021-05" db="EMBL/GenBank/DDBJ databases">
        <authorList>
            <person name="Pain A."/>
        </authorList>
    </citation>
    <scope>NUCLEOTIDE SEQUENCE</scope>
    <source>
        <strain evidence="9">1802A</strain>
    </source>
</reference>
<keyword evidence="10" id="KW-1185">Reference proteome</keyword>
<organism evidence="9 10">
    <name type="scientific">Babesia divergens</name>
    <dbReference type="NCBI Taxonomy" id="32595"/>
    <lineage>
        <taxon>Eukaryota</taxon>
        <taxon>Sar</taxon>
        <taxon>Alveolata</taxon>
        <taxon>Apicomplexa</taxon>
        <taxon>Aconoidasida</taxon>
        <taxon>Piroplasmida</taxon>
        <taxon>Babesiidae</taxon>
        <taxon>Babesia</taxon>
    </lineage>
</organism>